<reference evidence="4 5" key="1">
    <citation type="journal article" date="2010" name="Stand. Genomic Sci.">
        <title>Complete genome sequence of Cellulomonas flavigena type strain (134).</title>
        <authorList>
            <person name="Abt B."/>
            <person name="Foster B."/>
            <person name="Lapidus A."/>
            <person name="Clum A."/>
            <person name="Sun H."/>
            <person name="Pukall R."/>
            <person name="Lucas S."/>
            <person name="Glavina Del Rio T."/>
            <person name="Nolan M."/>
            <person name="Tice H."/>
            <person name="Cheng J.F."/>
            <person name="Pitluck S."/>
            <person name="Liolios K."/>
            <person name="Ivanova N."/>
            <person name="Mavromatis K."/>
            <person name="Ovchinnikova G."/>
            <person name="Pati A."/>
            <person name="Goodwin L."/>
            <person name="Chen A."/>
            <person name="Palaniappan K."/>
            <person name="Land M."/>
            <person name="Hauser L."/>
            <person name="Chang Y.J."/>
            <person name="Jeffries C.D."/>
            <person name="Rohde M."/>
            <person name="Goker M."/>
            <person name="Woyke T."/>
            <person name="Bristow J."/>
            <person name="Eisen J.A."/>
            <person name="Markowitz V."/>
            <person name="Hugenholtz P."/>
            <person name="Kyrpides N.C."/>
            <person name="Klenk H.P."/>
        </authorList>
    </citation>
    <scope>NUCLEOTIDE SEQUENCE [LARGE SCALE GENOMIC DNA]</scope>
    <source>
        <strain evidence="5">ATCC 482 / DSM 20109 / BCRC 11376 / JCM 18109 / NBRC 3775 / NCIMB 8073 / NRS 134</strain>
    </source>
</reference>
<feature type="domain" description="Pyrrolo-quinoline quinone repeat" evidence="3">
    <location>
        <begin position="364"/>
        <end position="466"/>
    </location>
</feature>
<keyword evidence="2" id="KW-0812">Transmembrane</keyword>
<keyword evidence="2" id="KW-1133">Transmembrane helix</keyword>
<evidence type="ECO:0000313" key="5">
    <source>
        <dbReference type="Proteomes" id="UP000000849"/>
    </source>
</evidence>
<feature type="transmembrane region" description="Helical" evidence="2">
    <location>
        <begin position="55"/>
        <end position="74"/>
    </location>
</feature>
<dbReference type="AlphaFoldDB" id="D5UG59"/>
<dbReference type="InterPro" id="IPR002372">
    <property type="entry name" value="PQQ_rpt_dom"/>
</dbReference>
<evidence type="ECO:0000313" key="4">
    <source>
        <dbReference type="EMBL" id="ADG75082.1"/>
    </source>
</evidence>
<dbReference type="Pfam" id="PF13360">
    <property type="entry name" value="PQQ_2"/>
    <property type="match status" value="1"/>
</dbReference>
<dbReference type="SUPFAM" id="SSF50998">
    <property type="entry name" value="Quinoprotein alcohol dehydrogenase-like"/>
    <property type="match status" value="2"/>
</dbReference>
<dbReference type="RefSeq" id="WP_013117416.1">
    <property type="nucleotide sequence ID" value="NC_014151.1"/>
</dbReference>
<dbReference type="eggNOG" id="COG1520">
    <property type="taxonomic scope" value="Bacteria"/>
</dbReference>
<sequence length="487" mass="50290">MGAVRPAPRMRPVELVDDDERPWAGVPSARDDEGVRGPGAPASPGTAADERRRRLWVVAVLAVVVGVAAIASGVTERAARARADAFAALPGVVRTLDKAPVERWRVVADGPTPVLAAGGAVVTVSGAQGRWSVRASDPATGDVRWETPVVDEAGSGFESTAVRCLAGDATAADLLCVWTEPNVVYGSAGESTPYQPPTRVLVLGVSDGAQRDAWQVEGRVLGVQRHADDLLVATGTPDRHVVVERRAGADGEVLWSWTSPIALVDDGGLRAAPALTVAGDVVALVAMTTTLLDATSGDVVEEGPPGRQIIVAPLPDGGFATWESAFGGTLREPDGAVRARVPGLPARLVGDTSVDLLLMDIGNRVLGVRASDGSVVWRLPSAMTPVAVADGVAVLAGATSVGAVEGATGRLLWEQELLAEQRTAPLTDGLHVLAPEPEEDGGHALVARGLRDGVESWRVELPDGLVRLTALAGLVVVTTPTEVVVLA</sequence>
<dbReference type="InterPro" id="IPR015943">
    <property type="entry name" value="WD40/YVTN_repeat-like_dom_sf"/>
</dbReference>
<organism evidence="4 5">
    <name type="scientific">Cellulomonas flavigena (strain ATCC 482 / DSM 20109 / BCRC 11376 / JCM 18109 / NBRC 3775 / NCIMB 8073 / NRS 134)</name>
    <dbReference type="NCBI Taxonomy" id="446466"/>
    <lineage>
        <taxon>Bacteria</taxon>
        <taxon>Bacillati</taxon>
        <taxon>Actinomycetota</taxon>
        <taxon>Actinomycetes</taxon>
        <taxon>Micrococcales</taxon>
        <taxon>Cellulomonadaceae</taxon>
        <taxon>Cellulomonas</taxon>
    </lineage>
</organism>
<dbReference type="Gene3D" id="2.130.10.10">
    <property type="entry name" value="YVTN repeat-like/Quinoprotein amine dehydrogenase"/>
    <property type="match status" value="1"/>
</dbReference>
<dbReference type="HOGENOM" id="CLU_559842_0_0_11"/>
<keyword evidence="2" id="KW-0472">Membrane</keyword>
<evidence type="ECO:0000259" key="3">
    <source>
        <dbReference type="Pfam" id="PF13360"/>
    </source>
</evidence>
<protein>
    <recommendedName>
        <fullName evidence="3">Pyrrolo-quinoline quinone repeat domain-containing protein</fullName>
    </recommendedName>
</protein>
<keyword evidence="5" id="KW-1185">Reference proteome</keyword>
<name>D5UG59_CELFN</name>
<proteinExistence type="predicted"/>
<evidence type="ECO:0000256" key="1">
    <source>
        <dbReference type="SAM" id="MobiDB-lite"/>
    </source>
</evidence>
<dbReference type="InterPro" id="IPR011047">
    <property type="entry name" value="Quinoprotein_ADH-like_sf"/>
</dbReference>
<accession>D5UG59</accession>
<gene>
    <name evidence="4" type="ordered locus">Cfla_2191</name>
</gene>
<dbReference type="OrthoDB" id="4816500at2"/>
<dbReference type="KEGG" id="cfl:Cfla_2191"/>
<feature type="region of interest" description="Disordered" evidence="1">
    <location>
        <begin position="1"/>
        <end position="48"/>
    </location>
</feature>
<dbReference type="Proteomes" id="UP000000849">
    <property type="component" value="Chromosome"/>
</dbReference>
<evidence type="ECO:0000256" key="2">
    <source>
        <dbReference type="SAM" id="Phobius"/>
    </source>
</evidence>
<feature type="compositionally biased region" description="Low complexity" evidence="1">
    <location>
        <begin position="38"/>
        <end position="47"/>
    </location>
</feature>
<dbReference type="STRING" id="446466.Cfla_2191"/>
<dbReference type="EMBL" id="CP001964">
    <property type="protein sequence ID" value="ADG75082.1"/>
    <property type="molecule type" value="Genomic_DNA"/>
</dbReference>